<dbReference type="EMBL" id="QGGY01000002">
    <property type="protein sequence ID" value="PWJ78331.1"/>
    <property type="molecule type" value="Genomic_DNA"/>
</dbReference>
<keyword evidence="3 7" id="KW-0812">Transmembrane</keyword>
<dbReference type="Pfam" id="PF06738">
    <property type="entry name" value="ThrE"/>
    <property type="match status" value="1"/>
</dbReference>
<dbReference type="Proteomes" id="UP000245412">
    <property type="component" value="Unassembled WGS sequence"/>
</dbReference>
<comment type="caution">
    <text evidence="9">The sequence shown here is derived from an EMBL/GenBank/DDBJ whole genome shotgun (WGS) entry which is preliminary data.</text>
</comment>
<evidence type="ECO:0000256" key="2">
    <source>
        <dbReference type="ARBA" id="ARBA00022475"/>
    </source>
</evidence>
<evidence type="ECO:0000259" key="8">
    <source>
        <dbReference type="Pfam" id="PF06738"/>
    </source>
</evidence>
<proteinExistence type="inferred from homology"/>
<keyword evidence="10" id="KW-1185">Reference proteome</keyword>
<dbReference type="PANTHER" id="PTHR34390:SF2">
    <property type="entry name" value="SUCCINATE TRANSPORTER SUBUNIT YJJP-RELATED"/>
    <property type="match status" value="1"/>
</dbReference>
<evidence type="ECO:0000256" key="3">
    <source>
        <dbReference type="ARBA" id="ARBA00022692"/>
    </source>
</evidence>
<dbReference type="AlphaFoldDB" id="A0AB73T8U7"/>
<keyword evidence="5 7" id="KW-0472">Membrane</keyword>
<reference evidence="9 10" key="1">
    <citation type="submission" date="2018-05" db="EMBL/GenBank/DDBJ databases">
        <authorList>
            <person name="Goeker M."/>
            <person name="Huntemann M."/>
            <person name="Clum A."/>
            <person name="Pillay M."/>
            <person name="Palaniappan K."/>
            <person name="Varghese N."/>
            <person name="Mikhailova N."/>
            <person name="Stamatis D."/>
            <person name="Reddy T."/>
            <person name="Daum C."/>
            <person name="Shapiro N."/>
            <person name="Ivanova N."/>
            <person name="Kyrpides N."/>
            <person name="Woyke T."/>
        </authorList>
    </citation>
    <scope>NUCLEOTIDE SEQUENCE [LARGE SCALE GENOMIC DNA]</scope>
    <source>
        <strain evidence="9 10">DSM 26524</strain>
    </source>
</reference>
<dbReference type="GO" id="GO:0022857">
    <property type="term" value="F:transmembrane transporter activity"/>
    <property type="evidence" value="ECO:0007669"/>
    <property type="project" value="InterPro"/>
</dbReference>
<evidence type="ECO:0000256" key="7">
    <source>
        <dbReference type="SAM" id="Phobius"/>
    </source>
</evidence>
<dbReference type="RefSeq" id="WP_109625255.1">
    <property type="nucleotide sequence ID" value="NZ_JANKBI010000005.1"/>
</dbReference>
<evidence type="ECO:0000256" key="5">
    <source>
        <dbReference type="ARBA" id="ARBA00023136"/>
    </source>
</evidence>
<name>A0AB73T8U7_9FIRM</name>
<dbReference type="InterPro" id="IPR050539">
    <property type="entry name" value="ThrE_Dicarb/AminoAcid_Exp"/>
</dbReference>
<dbReference type="PANTHER" id="PTHR34390">
    <property type="entry name" value="UPF0442 PROTEIN YJJB-RELATED"/>
    <property type="match status" value="1"/>
</dbReference>
<sequence>MEKIEAMEVFDLVNRMGEAILSNGGEIFRADEAMRYAAKALGLKEFNAYVIANGIFTSISAEGQFYSSQIHSVPLAPIMLCRVEALNNLSRQISAGECTPQEMKEELDRIDKMKVSGNLIQILASGVGSASFCYLFGGSAWDSAAAFAAGVLLYIFLIYGAPKVKLPKIMMNITASLIVSLVCCILFKAGLGNNLDRMVIGAIFPLVPGIPLTNSVRNFLENDYLSGIIRLVDALLTAGCIAVGVGVAMNIWSIVAGGGI</sequence>
<comment type="subcellular location">
    <subcellularLocation>
        <location evidence="1">Cell membrane</location>
        <topology evidence="1">Multi-pass membrane protein</topology>
    </subcellularLocation>
</comment>
<feature type="transmembrane region" description="Helical" evidence="7">
    <location>
        <begin position="232"/>
        <end position="255"/>
    </location>
</feature>
<keyword evidence="4 7" id="KW-1133">Transmembrane helix</keyword>
<dbReference type="GO" id="GO:0005886">
    <property type="term" value="C:plasma membrane"/>
    <property type="evidence" value="ECO:0007669"/>
    <property type="project" value="UniProtKB-SubCell"/>
</dbReference>
<dbReference type="GO" id="GO:0015744">
    <property type="term" value="P:succinate transport"/>
    <property type="evidence" value="ECO:0007669"/>
    <property type="project" value="TreeGrafter"/>
</dbReference>
<accession>A0AB73T8U7</accession>
<evidence type="ECO:0000256" key="6">
    <source>
        <dbReference type="ARBA" id="ARBA00034125"/>
    </source>
</evidence>
<evidence type="ECO:0000313" key="9">
    <source>
        <dbReference type="EMBL" id="PWJ78331.1"/>
    </source>
</evidence>
<evidence type="ECO:0000256" key="1">
    <source>
        <dbReference type="ARBA" id="ARBA00004651"/>
    </source>
</evidence>
<dbReference type="InterPro" id="IPR010619">
    <property type="entry name" value="ThrE-like_N"/>
</dbReference>
<feature type="transmembrane region" description="Helical" evidence="7">
    <location>
        <begin position="173"/>
        <end position="192"/>
    </location>
</feature>
<keyword evidence="2" id="KW-1003">Cell membrane</keyword>
<feature type="domain" description="Threonine/serine exporter-like N-terminal" evidence="8">
    <location>
        <begin position="12"/>
        <end position="251"/>
    </location>
</feature>
<feature type="transmembrane region" description="Helical" evidence="7">
    <location>
        <begin position="119"/>
        <end position="137"/>
    </location>
</feature>
<comment type="similarity">
    <text evidence="6">Belongs to the ThrE exporter (TC 2.A.79) family.</text>
</comment>
<protein>
    <submittedName>
        <fullName evidence="9">Uncharacterized membrane protein YjjP (DUF1212 family)</fullName>
    </submittedName>
</protein>
<gene>
    <name evidence="9" type="ORF">C7383_102470</name>
</gene>
<feature type="transmembrane region" description="Helical" evidence="7">
    <location>
        <begin position="143"/>
        <end position="161"/>
    </location>
</feature>
<evidence type="ECO:0000313" key="10">
    <source>
        <dbReference type="Proteomes" id="UP000245412"/>
    </source>
</evidence>
<evidence type="ECO:0000256" key="4">
    <source>
        <dbReference type="ARBA" id="ARBA00022989"/>
    </source>
</evidence>
<organism evidence="9 10">
    <name type="scientific">Murimonas intestini</name>
    <dbReference type="NCBI Taxonomy" id="1337051"/>
    <lineage>
        <taxon>Bacteria</taxon>
        <taxon>Bacillati</taxon>
        <taxon>Bacillota</taxon>
        <taxon>Clostridia</taxon>
        <taxon>Lachnospirales</taxon>
        <taxon>Lachnospiraceae</taxon>
        <taxon>Murimonas</taxon>
    </lineage>
</organism>